<dbReference type="Proteomes" id="UP001168877">
    <property type="component" value="Unassembled WGS sequence"/>
</dbReference>
<accession>A0AA39TMB1</accession>
<proteinExistence type="predicted"/>
<sequence>MSNDSKDGTSGSKPSKLDSHSGSGGSDQNSSHHNLFITSHKLTGKNYLQWSKFVLIFIRGKGKDDYLSGTIDKPAKEDTGYLQEIWDATKETFSISDNTTELFVVEGILHGLRQGDDSVTSYFTKLSRLWQQVDTLENDKFKNPKDEITHKKSIEKKRIFKFLFGLNRNFDDVRGRVMAIKPLRTLREAFSKVV</sequence>
<gene>
    <name evidence="3" type="ORF">LWI29_014912</name>
</gene>
<evidence type="ECO:0000256" key="1">
    <source>
        <dbReference type="SAM" id="MobiDB-lite"/>
    </source>
</evidence>
<feature type="region of interest" description="Disordered" evidence="1">
    <location>
        <begin position="1"/>
        <end position="30"/>
    </location>
</feature>
<protein>
    <recommendedName>
        <fullName evidence="2">Retrotransposon Copia-like N-terminal domain-containing protein</fullName>
    </recommendedName>
</protein>
<reference evidence="3" key="2">
    <citation type="submission" date="2023-06" db="EMBL/GenBank/DDBJ databases">
        <authorList>
            <person name="Swenson N.G."/>
            <person name="Wegrzyn J.L."/>
            <person name="Mcevoy S.L."/>
        </authorList>
    </citation>
    <scope>NUCLEOTIDE SEQUENCE</scope>
    <source>
        <strain evidence="3">NS2018</strain>
        <tissue evidence="3">Leaf</tissue>
    </source>
</reference>
<feature type="domain" description="Retrotransposon Copia-like N-terminal" evidence="2">
    <location>
        <begin position="29"/>
        <end position="75"/>
    </location>
</feature>
<dbReference type="PANTHER" id="PTHR37610:SF47">
    <property type="entry name" value="RETROTRANSPOSON COPIA-LIKE N-TERMINAL DOMAIN-CONTAINING PROTEIN"/>
    <property type="match status" value="1"/>
</dbReference>
<organism evidence="3 4">
    <name type="scientific">Acer saccharum</name>
    <name type="common">Sugar maple</name>
    <dbReference type="NCBI Taxonomy" id="4024"/>
    <lineage>
        <taxon>Eukaryota</taxon>
        <taxon>Viridiplantae</taxon>
        <taxon>Streptophyta</taxon>
        <taxon>Embryophyta</taxon>
        <taxon>Tracheophyta</taxon>
        <taxon>Spermatophyta</taxon>
        <taxon>Magnoliopsida</taxon>
        <taxon>eudicotyledons</taxon>
        <taxon>Gunneridae</taxon>
        <taxon>Pentapetalae</taxon>
        <taxon>rosids</taxon>
        <taxon>malvids</taxon>
        <taxon>Sapindales</taxon>
        <taxon>Sapindaceae</taxon>
        <taxon>Hippocastanoideae</taxon>
        <taxon>Acereae</taxon>
        <taxon>Acer</taxon>
    </lineage>
</organism>
<dbReference type="Pfam" id="PF14244">
    <property type="entry name" value="Retrotran_gag_3"/>
    <property type="match status" value="1"/>
</dbReference>
<evidence type="ECO:0000313" key="4">
    <source>
        <dbReference type="Proteomes" id="UP001168877"/>
    </source>
</evidence>
<dbReference type="PANTHER" id="PTHR37610">
    <property type="entry name" value="CCHC-TYPE DOMAIN-CONTAINING PROTEIN"/>
    <property type="match status" value="1"/>
</dbReference>
<evidence type="ECO:0000259" key="2">
    <source>
        <dbReference type="Pfam" id="PF14244"/>
    </source>
</evidence>
<dbReference type="AlphaFoldDB" id="A0AA39TMB1"/>
<keyword evidence="4" id="KW-1185">Reference proteome</keyword>
<comment type="caution">
    <text evidence="3">The sequence shown here is derived from an EMBL/GenBank/DDBJ whole genome shotgun (WGS) entry which is preliminary data.</text>
</comment>
<name>A0AA39TMB1_ACESA</name>
<reference evidence="3" key="1">
    <citation type="journal article" date="2022" name="Plant J.">
        <title>Strategies of tolerance reflected in two North American maple genomes.</title>
        <authorList>
            <person name="McEvoy S.L."/>
            <person name="Sezen U.U."/>
            <person name="Trouern-Trend A."/>
            <person name="McMahon S.M."/>
            <person name="Schaberg P.G."/>
            <person name="Yang J."/>
            <person name="Wegrzyn J.L."/>
            <person name="Swenson N.G."/>
        </authorList>
    </citation>
    <scope>NUCLEOTIDE SEQUENCE</scope>
    <source>
        <strain evidence="3">NS2018</strain>
    </source>
</reference>
<dbReference type="EMBL" id="JAUESC010000001">
    <property type="protein sequence ID" value="KAK0607433.1"/>
    <property type="molecule type" value="Genomic_DNA"/>
</dbReference>
<dbReference type="InterPro" id="IPR029472">
    <property type="entry name" value="Copia-like_N"/>
</dbReference>
<evidence type="ECO:0000313" key="3">
    <source>
        <dbReference type="EMBL" id="KAK0607433.1"/>
    </source>
</evidence>